<dbReference type="GO" id="GO:0003677">
    <property type="term" value="F:DNA binding"/>
    <property type="evidence" value="ECO:0007669"/>
    <property type="project" value="InterPro"/>
</dbReference>
<dbReference type="GO" id="GO:0016075">
    <property type="term" value="P:rRNA catabolic process"/>
    <property type="evidence" value="ECO:0007669"/>
    <property type="project" value="TreeGrafter"/>
</dbReference>
<accession>A0A210RY95</accession>
<dbReference type="PANTHER" id="PTHR33988:SF3">
    <property type="entry name" value="ENDORIBONUCLEASE TOXIN CHPB-RELATED"/>
    <property type="match status" value="1"/>
</dbReference>
<dbReference type="InterPro" id="IPR003477">
    <property type="entry name" value="PemK-like"/>
</dbReference>
<dbReference type="NCBIfam" id="NF007386">
    <property type="entry name" value="PRK09907.1"/>
    <property type="match status" value="1"/>
</dbReference>
<dbReference type="Gene3D" id="2.30.30.110">
    <property type="match status" value="1"/>
</dbReference>
<evidence type="ECO:0000313" key="2">
    <source>
        <dbReference type="Proteomes" id="UP000196880"/>
    </source>
</evidence>
<proteinExistence type="predicted"/>
<dbReference type="PANTHER" id="PTHR33988">
    <property type="entry name" value="ENDORIBONUCLEASE MAZF-RELATED"/>
    <property type="match status" value="1"/>
</dbReference>
<dbReference type="RefSeq" id="WP_087910167.1">
    <property type="nucleotide sequence ID" value="NZ_NAIA01000003.1"/>
</dbReference>
<dbReference type="SUPFAM" id="SSF50118">
    <property type="entry name" value="Cell growth inhibitor/plasmid maintenance toxic component"/>
    <property type="match status" value="1"/>
</dbReference>
<dbReference type="OrthoDB" id="9793906at2"/>
<dbReference type="EMBL" id="NAIA01000003">
    <property type="protein sequence ID" value="OWF65934.1"/>
    <property type="molecule type" value="Genomic_DNA"/>
</dbReference>
<dbReference type="Proteomes" id="UP000196880">
    <property type="component" value="Unassembled WGS sequence"/>
</dbReference>
<gene>
    <name evidence="1" type="ORF">B6A14_09255</name>
</gene>
<dbReference type="Pfam" id="PF02452">
    <property type="entry name" value="PemK_toxin"/>
    <property type="match status" value="1"/>
</dbReference>
<sequence length="113" mass="12602">MVRAYVPEAGDIVWLEFDPQAGREQAGRRPAVVLTPEVYNKKTNLMICCPLTTQIKGYPFEVLVEIDGVQSAVLSDQVKSLDWKIRKAKYKNKVNPGVLAEVRAKAKSLLSIT</sequence>
<dbReference type="GO" id="GO:0006402">
    <property type="term" value="P:mRNA catabolic process"/>
    <property type="evidence" value="ECO:0007669"/>
    <property type="project" value="TreeGrafter"/>
</dbReference>
<dbReference type="InterPro" id="IPR011067">
    <property type="entry name" value="Plasmid_toxin/cell-grow_inhib"/>
</dbReference>
<protein>
    <submittedName>
        <fullName evidence="1">Toxin MazF</fullName>
    </submittedName>
</protein>
<evidence type="ECO:0000313" key="1">
    <source>
        <dbReference type="EMBL" id="OWF65934.1"/>
    </source>
</evidence>
<organism evidence="1 2">
    <name type="scientific">Polynucleobacter hirudinilacicola</name>
    <dbReference type="NCBI Taxonomy" id="1743166"/>
    <lineage>
        <taxon>Bacteria</taxon>
        <taxon>Pseudomonadati</taxon>
        <taxon>Pseudomonadota</taxon>
        <taxon>Betaproteobacteria</taxon>
        <taxon>Burkholderiales</taxon>
        <taxon>Burkholderiaceae</taxon>
        <taxon>Polynucleobacter</taxon>
    </lineage>
</organism>
<keyword evidence="2" id="KW-1185">Reference proteome</keyword>
<reference evidence="1 2" key="1">
    <citation type="submission" date="2017-03" db="EMBL/GenBank/DDBJ databases">
        <title>New species Polynucleobacter sp. MWH-EgelM1-30-B4.</title>
        <authorList>
            <person name="Hahn M.W."/>
        </authorList>
    </citation>
    <scope>NUCLEOTIDE SEQUENCE [LARGE SCALE GENOMIC DNA]</scope>
    <source>
        <strain evidence="1 2">MWH-EgelM1-30-B4</strain>
    </source>
</reference>
<dbReference type="GO" id="GO:0004521">
    <property type="term" value="F:RNA endonuclease activity"/>
    <property type="evidence" value="ECO:0007669"/>
    <property type="project" value="TreeGrafter"/>
</dbReference>
<dbReference type="AlphaFoldDB" id="A0A210RY95"/>
<name>A0A210RY95_9BURK</name>
<comment type="caution">
    <text evidence="1">The sequence shown here is derived from an EMBL/GenBank/DDBJ whole genome shotgun (WGS) entry which is preliminary data.</text>
</comment>